<evidence type="ECO:0000259" key="9">
    <source>
        <dbReference type="PROSITE" id="PS50928"/>
    </source>
</evidence>
<evidence type="ECO:0000256" key="8">
    <source>
        <dbReference type="RuleBase" id="RU363032"/>
    </source>
</evidence>
<feature type="transmembrane region" description="Helical" evidence="8">
    <location>
        <begin position="88"/>
        <end position="110"/>
    </location>
</feature>
<dbReference type="EMBL" id="CAIY01000069">
    <property type="protein sequence ID" value="CCH67863.1"/>
    <property type="molecule type" value="Genomic_DNA"/>
</dbReference>
<dbReference type="Proteomes" id="UP000053051">
    <property type="component" value="Unassembled WGS sequence"/>
</dbReference>
<accession>M1X126</accession>
<evidence type="ECO:0000256" key="5">
    <source>
        <dbReference type="ARBA" id="ARBA00022692"/>
    </source>
</evidence>
<dbReference type="Pfam" id="PF00528">
    <property type="entry name" value="BPD_transp_1"/>
    <property type="match status" value="1"/>
</dbReference>
<evidence type="ECO:0000256" key="7">
    <source>
        <dbReference type="ARBA" id="ARBA00023136"/>
    </source>
</evidence>
<organism evidence="10 11">
    <name type="scientific">Richelia intracellularis HH01</name>
    <dbReference type="NCBI Taxonomy" id="1165094"/>
    <lineage>
        <taxon>Bacteria</taxon>
        <taxon>Bacillati</taxon>
        <taxon>Cyanobacteriota</taxon>
        <taxon>Cyanophyceae</taxon>
        <taxon>Nostocales</taxon>
        <taxon>Nostocaceae</taxon>
        <taxon>Richelia</taxon>
    </lineage>
</organism>
<gene>
    <name evidence="10" type="ORF">RINTHH_17080</name>
</gene>
<evidence type="ECO:0000256" key="2">
    <source>
        <dbReference type="ARBA" id="ARBA00022448"/>
    </source>
</evidence>
<keyword evidence="4" id="KW-0997">Cell inner membrane</keyword>
<comment type="caution">
    <text evidence="10">The sequence shown here is derived from an EMBL/GenBank/DDBJ whole genome shotgun (WGS) entry which is preliminary data.</text>
</comment>
<keyword evidence="2 8" id="KW-0813">Transport</keyword>
<dbReference type="InterPro" id="IPR035906">
    <property type="entry name" value="MetI-like_sf"/>
</dbReference>
<dbReference type="PROSITE" id="PS50928">
    <property type="entry name" value="ABC_TM1"/>
    <property type="match status" value="1"/>
</dbReference>
<name>M1X126_9NOST</name>
<keyword evidence="11" id="KW-1185">Reference proteome</keyword>
<keyword evidence="3" id="KW-1003">Cell membrane</keyword>
<keyword evidence="5 8" id="KW-0812">Transmembrane</keyword>
<evidence type="ECO:0000256" key="4">
    <source>
        <dbReference type="ARBA" id="ARBA00022519"/>
    </source>
</evidence>
<dbReference type="STRING" id="1165094.RINTHH_17080"/>
<proteinExistence type="inferred from homology"/>
<evidence type="ECO:0000256" key="6">
    <source>
        <dbReference type="ARBA" id="ARBA00022989"/>
    </source>
</evidence>
<dbReference type="GO" id="GO:0005886">
    <property type="term" value="C:plasma membrane"/>
    <property type="evidence" value="ECO:0007669"/>
    <property type="project" value="UniProtKB-SubCell"/>
</dbReference>
<evidence type="ECO:0000256" key="1">
    <source>
        <dbReference type="ARBA" id="ARBA00004429"/>
    </source>
</evidence>
<dbReference type="GO" id="GO:0055085">
    <property type="term" value="P:transmembrane transport"/>
    <property type="evidence" value="ECO:0007669"/>
    <property type="project" value="InterPro"/>
</dbReference>
<dbReference type="InterPro" id="IPR000515">
    <property type="entry name" value="MetI-like"/>
</dbReference>
<reference evidence="10 11" key="1">
    <citation type="submission" date="2012-05" db="EMBL/GenBank/DDBJ databases">
        <authorList>
            <person name="Hilton J."/>
        </authorList>
    </citation>
    <scope>NUCLEOTIDE SEQUENCE [LARGE SCALE GENOMIC DNA]</scope>
    <source>
        <strain evidence="10 11">HH01</strain>
    </source>
</reference>
<protein>
    <submittedName>
        <fullName evidence="10">Ferric iron ABC transporter, permease protein</fullName>
    </submittedName>
</protein>
<keyword evidence="6 8" id="KW-1133">Transmembrane helix</keyword>
<dbReference type="SUPFAM" id="SSF161098">
    <property type="entry name" value="MetI-like"/>
    <property type="match status" value="1"/>
</dbReference>
<feature type="domain" description="ABC transmembrane type-1" evidence="9">
    <location>
        <begin position="1"/>
        <end position="109"/>
    </location>
</feature>
<evidence type="ECO:0000313" key="10">
    <source>
        <dbReference type="EMBL" id="CCH67863.1"/>
    </source>
</evidence>
<reference evidence="11" key="2">
    <citation type="submission" date="2016-01" db="EMBL/GenBank/DDBJ databases">
        <title>Diatom-associated endosymboitic cyanobacterium lacks core nitrogen metabolism enzymes.</title>
        <authorList>
            <person name="Hilton J.A."/>
            <person name="Foster R.A."/>
            <person name="Tripp H.J."/>
            <person name="Carter B.J."/>
            <person name="Zehr J.P."/>
            <person name="Villareal T.A."/>
        </authorList>
    </citation>
    <scope>NUCLEOTIDE SEQUENCE [LARGE SCALE GENOMIC DNA]</scope>
    <source>
        <strain evidence="11">HH01</strain>
    </source>
</reference>
<dbReference type="AlphaFoldDB" id="M1X126"/>
<comment type="subcellular location">
    <subcellularLocation>
        <location evidence="1">Cell inner membrane</location>
        <topology evidence="1">Multi-pass membrane protein</topology>
    </subcellularLocation>
    <subcellularLocation>
        <location evidence="8">Cell membrane</location>
        <topology evidence="8">Multi-pass membrane protein</topology>
    </subcellularLocation>
</comment>
<dbReference type="PANTHER" id="PTHR43357">
    <property type="entry name" value="INNER MEMBRANE ABC TRANSPORTER PERMEASE PROTEIN YDCV"/>
    <property type="match status" value="1"/>
</dbReference>
<comment type="caution">
    <text evidence="8">Lacks conserved residue(s) required for the propagation of feature annotation.</text>
</comment>
<keyword evidence="7 8" id="KW-0472">Membrane</keyword>
<evidence type="ECO:0000256" key="3">
    <source>
        <dbReference type="ARBA" id="ARBA00022475"/>
    </source>
</evidence>
<dbReference type="Gene3D" id="1.10.3720.10">
    <property type="entry name" value="MetI-like"/>
    <property type="match status" value="1"/>
</dbReference>
<sequence>MPQSLGSIRNSLLQINPCLEESAYGLGRSPWQTIKEVTLPLAKPGIINGAVLVLMATIKELPATMLLSPIGFDTLAIEIWQATENVDFAGAAAGSLAMLLVSIGLTLLILSQEKVENRI</sequence>
<evidence type="ECO:0000313" key="11">
    <source>
        <dbReference type="Proteomes" id="UP000053051"/>
    </source>
</evidence>
<dbReference type="PANTHER" id="PTHR43357:SF3">
    <property type="entry name" value="FE(3+)-TRANSPORT SYSTEM PERMEASE PROTEIN FBPB 2"/>
    <property type="match status" value="1"/>
</dbReference>
<comment type="similarity">
    <text evidence="8">Belongs to the binding-protein-dependent transport system permease family.</text>
</comment>
<dbReference type="CDD" id="cd06261">
    <property type="entry name" value="TM_PBP2"/>
    <property type="match status" value="1"/>
</dbReference>